<evidence type="ECO:0008006" key="3">
    <source>
        <dbReference type="Google" id="ProtNLM"/>
    </source>
</evidence>
<sequence>MKMRVRIEGTKDIRRKVLSMSEALKRETLVPIISDELEPMASEMRGLAARASGKMADSVTVSTELSPHQAAINTPIADIEVYAGPGPLVQAVQEEFGNFHQAPHPFIRPPFDSRVDQTLRRIGAAGIDAILDAAKKG</sequence>
<proteinExistence type="predicted"/>
<name>A0A5E7ZNH0_9SPHN</name>
<dbReference type="EMBL" id="CABVLI010000042">
    <property type="protein sequence ID" value="VVT20327.1"/>
    <property type="molecule type" value="Genomic_DNA"/>
</dbReference>
<organism evidence="1 2">
    <name type="scientific">Sphingomonas aurantiaca</name>
    <dbReference type="NCBI Taxonomy" id="185949"/>
    <lineage>
        <taxon>Bacteria</taxon>
        <taxon>Pseudomonadati</taxon>
        <taxon>Pseudomonadota</taxon>
        <taxon>Alphaproteobacteria</taxon>
        <taxon>Sphingomonadales</taxon>
        <taxon>Sphingomonadaceae</taxon>
        <taxon>Sphingomonas</taxon>
    </lineage>
</organism>
<evidence type="ECO:0000313" key="2">
    <source>
        <dbReference type="Proteomes" id="UP000326857"/>
    </source>
</evidence>
<gene>
    <name evidence="1" type="ORF">SPHINGO391_470054</name>
</gene>
<reference evidence="1 2" key="1">
    <citation type="submission" date="2019-09" db="EMBL/GenBank/DDBJ databases">
        <authorList>
            <person name="Dittami M. S."/>
        </authorList>
    </citation>
    <scope>NUCLEOTIDE SEQUENCE [LARGE SCALE GENOMIC DNA]</scope>
    <source>
        <strain evidence="1">SPHINGO391</strain>
    </source>
</reference>
<protein>
    <recommendedName>
        <fullName evidence="3">HK97 gp10 family phage protein</fullName>
    </recommendedName>
</protein>
<evidence type="ECO:0000313" key="1">
    <source>
        <dbReference type="EMBL" id="VVT20327.1"/>
    </source>
</evidence>
<accession>A0A5E7ZNH0</accession>
<dbReference type="Proteomes" id="UP000326857">
    <property type="component" value="Unassembled WGS sequence"/>
</dbReference>
<dbReference type="AlphaFoldDB" id="A0A5E7ZNH0"/>